<sequence>MREYNVAILGATGAVGNRMIAQLAQSSIPVKTIKLLASKRSAGQTLAFRDQSVVIEEATPSSFDGIDLVFASAGGSVSKQLLPEAVKRGAVCVDNSSAFRMDPTVPLVVPEVNPNDLANHQGIIANPNCSTIQMVVALNPIYHQYGLKRVIVSTYQAAGGAGQSALDELNIQSQAILDGQTPEAHILPVKSAAKHYPLAFNLIPQIDVFDEQDYTYEEWKMTHETKKILLGDPETKALAVSATCVRVPVPIGHGESVYFETKDTNVTPAELKALLASAPGVVLQDDPAQQIYPMPINAVGKQETYVGRLRADLDQPGGFHTWIVADNLLKGAAWNAIQIGECLVEQDLVHATIN</sequence>
<keyword evidence="12 15" id="KW-0457">Lysine biosynthesis</keyword>
<evidence type="ECO:0000313" key="19">
    <source>
        <dbReference type="Proteomes" id="UP000549765"/>
    </source>
</evidence>
<dbReference type="GO" id="GO:0071266">
    <property type="term" value="P:'de novo' L-methionine biosynthetic process"/>
    <property type="evidence" value="ECO:0007669"/>
    <property type="project" value="UniProtKB-UniRule"/>
</dbReference>
<keyword evidence="7 15" id="KW-0028">Amino-acid biosynthesis</keyword>
<reference evidence="18 19" key="1">
    <citation type="submission" date="2020-04" db="EMBL/GenBank/DDBJ databases">
        <title>MicrobeNet Type strains.</title>
        <authorList>
            <person name="Nicholson A.C."/>
        </authorList>
    </citation>
    <scope>NUCLEOTIDE SEQUENCE [LARGE SCALE GENOMIC DNA]</scope>
    <source>
        <strain evidence="18 19">CCUG 61472</strain>
    </source>
</reference>
<protein>
    <recommendedName>
        <fullName evidence="6 15">Aspartate-semialdehyde dehydrogenase</fullName>
        <shortName evidence="15">ASA dehydrogenase</shortName>
        <shortName evidence="15">ASADH</shortName>
        <ecNumber evidence="6 15">1.2.1.11</ecNumber>
    </recommendedName>
    <alternativeName>
        <fullName evidence="15">Aspartate-beta-semialdehyde dehydrogenase</fullName>
    </alternativeName>
</protein>
<dbReference type="NCBIfam" id="TIGR01296">
    <property type="entry name" value="asd_B"/>
    <property type="match status" value="1"/>
</dbReference>
<dbReference type="GO" id="GO:0009089">
    <property type="term" value="P:lysine biosynthetic process via diaminopimelate"/>
    <property type="evidence" value="ECO:0007669"/>
    <property type="project" value="UniProtKB-UniRule"/>
</dbReference>
<organism evidence="18 19">
    <name type="scientific">Periweissella fabalis</name>
    <dbReference type="NCBI Taxonomy" id="1070421"/>
    <lineage>
        <taxon>Bacteria</taxon>
        <taxon>Bacillati</taxon>
        <taxon>Bacillota</taxon>
        <taxon>Bacilli</taxon>
        <taxon>Lactobacillales</taxon>
        <taxon>Lactobacillaceae</taxon>
        <taxon>Periweissella</taxon>
    </lineage>
</organism>
<evidence type="ECO:0000256" key="16">
    <source>
        <dbReference type="PIRSR" id="PIRSR000148-1"/>
    </source>
</evidence>
<feature type="domain" description="Semialdehyde dehydrogenase NAD-binding" evidence="17">
    <location>
        <begin position="5"/>
        <end position="120"/>
    </location>
</feature>
<dbReference type="RefSeq" id="WP_168722535.1">
    <property type="nucleotide sequence ID" value="NZ_JAAXPN010000009.1"/>
</dbReference>
<evidence type="ECO:0000256" key="2">
    <source>
        <dbReference type="ARBA" id="ARBA00005076"/>
    </source>
</evidence>
<keyword evidence="8 15" id="KW-0791">Threonine biosynthesis</keyword>
<comment type="pathway">
    <text evidence="2 15">Amino-acid biosynthesis; L-lysine biosynthesis via DAP pathway; (S)-tetrahydrodipicolinate from L-aspartate: step 2/4.</text>
</comment>
<dbReference type="InterPro" id="IPR000534">
    <property type="entry name" value="Semialdehyde_DH_NAD-bd"/>
</dbReference>
<dbReference type="PANTHER" id="PTHR46278">
    <property type="entry name" value="DEHYDROGENASE, PUTATIVE-RELATED"/>
    <property type="match status" value="1"/>
</dbReference>
<evidence type="ECO:0000313" key="18">
    <source>
        <dbReference type="EMBL" id="NKZ24741.1"/>
    </source>
</evidence>
<evidence type="ECO:0000256" key="4">
    <source>
        <dbReference type="ARBA" id="ARBA00010584"/>
    </source>
</evidence>
<comment type="catalytic activity">
    <reaction evidence="14 15">
        <text>L-aspartate 4-semialdehyde + phosphate + NADP(+) = 4-phospho-L-aspartate + NADPH + H(+)</text>
        <dbReference type="Rhea" id="RHEA:24284"/>
        <dbReference type="ChEBI" id="CHEBI:15378"/>
        <dbReference type="ChEBI" id="CHEBI:43474"/>
        <dbReference type="ChEBI" id="CHEBI:57535"/>
        <dbReference type="ChEBI" id="CHEBI:57783"/>
        <dbReference type="ChEBI" id="CHEBI:58349"/>
        <dbReference type="ChEBI" id="CHEBI:537519"/>
        <dbReference type="EC" id="1.2.1.11"/>
    </reaction>
</comment>
<keyword evidence="11 15" id="KW-0560">Oxidoreductase</keyword>
<keyword evidence="13 15" id="KW-0486">Methionine biosynthesis</keyword>
<name>A0A7X6S3Y6_9LACO</name>
<evidence type="ECO:0000259" key="17">
    <source>
        <dbReference type="SMART" id="SM00859"/>
    </source>
</evidence>
<accession>A0A7X6S3Y6</accession>
<dbReference type="GO" id="GO:0009088">
    <property type="term" value="P:threonine biosynthetic process"/>
    <property type="evidence" value="ECO:0007669"/>
    <property type="project" value="UniProtKB-UniRule"/>
</dbReference>
<feature type="binding site" evidence="15">
    <location>
        <begin position="12"/>
        <end position="15"/>
    </location>
    <ligand>
        <name>NADP(+)</name>
        <dbReference type="ChEBI" id="CHEBI:58349"/>
    </ligand>
</feature>
<dbReference type="InterPro" id="IPR012280">
    <property type="entry name" value="Semialdhyde_DH_dimer_dom"/>
</dbReference>
<dbReference type="CDD" id="cd02316">
    <property type="entry name" value="VcASADH2_like_N"/>
    <property type="match status" value="1"/>
</dbReference>
<evidence type="ECO:0000256" key="12">
    <source>
        <dbReference type="ARBA" id="ARBA00023154"/>
    </source>
</evidence>
<dbReference type="SUPFAM" id="SSF55347">
    <property type="entry name" value="Glyceraldehyde-3-phosphate dehydrogenase-like, C-terminal domain"/>
    <property type="match status" value="1"/>
</dbReference>
<comment type="caution">
    <text evidence="15">Lacks conserved residue(s) required for the propagation of feature annotation.</text>
</comment>
<evidence type="ECO:0000256" key="11">
    <source>
        <dbReference type="ARBA" id="ARBA00023002"/>
    </source>
</evidence>
<dbReference type="SUPFAM" id="SSF51735">
    <property type="entry name" value="NAD(P)-binding Rossmann-fold domains"/>
    <property type="match status" value="1"/>
</dbReference>
<comment type="function">
    <text evidence="15">Catalyzes the NADPH-dependent formation of L-aspartate-semialdehyde (L-ASA) by the reductive dephosphorylation of L-aspartyl-4-phosphate.</text>
</comment>
<comment type="caution">
    <text evidence="18">The sequence shown here is derived from an EMBL/GenBank/DDBJ whole genome shotgun (WGS) entry which is preliminary data.</text>
</comment>
<comment type="subunit">
    <text evidence="5 15">Homodimer.</text>
</comment>
<evidence type="ECO:0000256" key="5">
    <source>
        <dbReference type="ARBA" id="ARBA00011738"/>
    </source>
</evidence>
<dbReference type="PANTHER" id="PTHR46278:SF2">
    <property type="entry name" value="ASPARTATE-SEMIALDEHYDE DEHYDROGENASE"/>
    <property type="match status" value="1"/>
</dbReference>
<dbReference type="GO" id="GO:0019877">
    <property type="term" value="P:diaminopimelate biosynthetic process"/>
    <property type="evidence" value="ECO:0007669"/>
    <property type="project" value="UniProtKB-UniRule"/>
</dbReference>
<dbReference type="GO" id="GO:0050661">
    <property type="term" value="F:NADP binding"/>
    <property type="evidence" value="ECO:0007669"/>
    <property type="project" value="UniProtKB-UniRule"/>
</dbReference>
<comment type="similarity">
    <text evidence="4 15">Belongs to the aspartate-semialdehyde dehydrogenase family.</text>
</comment>
<evidence type="ECO:0000256" key="6">
    <source>
        <dbReference type="ARBA" id="ARBA00013120"/>
    </source>
</evidence>
<evidence type="ECO:0000256" key="9">
    <source>
        <dbReference type="ARBA" id="ARBA00022857"/>
    </source>
</evidence>
<dbReference type="InterPro" id="IPR036291">
    <property type="entry name" value="NAD(P)-bd_dom_sf"/>
</dbReference>
<dbReference type="GO" id="GO:0046983">
    <property type="term" value="F:protein dimerization activity"/>
    <property type="evidence" value="ECO:0007669"/>
    <property type="project" value="InterPro"/>
</dbReference>
<dbReference type="EC" id="1.2.1.11" evidence="6 15"/>
<dbReference type="Gene3D" id="3.40.50.720">
    <property type="entry name" value="NAD(P)-binding Rossmann-like Domain"/>
    <property type="match status" value="1"/>
</dbReference>
<dbReference type="UniPathway" id="UPA00051">
    <property type="reaction ID" value="UER00464"/>
</dbReference>
<dbReference type="InterPro" id="IPR012080">
    <property type="entry name" value="Asp_semialdehyde_DH"/>
</dbReference>
<evidence type="ECO:0000256" key="3">
    <source>
        <dbReference type="ARBA" id="ARBA00005097"/>
    </source>
</evidence>
<keyword evidence="19" id="KW-1185">Reference proteome</keyword>
<dbReference type="Proteomes" id="UP000549765">
    <property type="component" value="Unassembled WGS sequence"/>
</dbReference>
<dbReference type="EMBL" id="JAAXPN010000009">
    <property type="protein sequence ID" value="NKZ24741.1"/>
    <property type="molecule type" value="Genomic_DNA"/>
</dbReference>
<dbReference type="InterPro" id="IPR005986">
    <property type="entry name" value="Asp_semialdehyde_DH_beta"/>
</dbReference>
<dbReference type="CDD" id="cd18131">
    <property type="entry name" value="ASADH_C_bac_euk_like"/>
    <property type="match status" value="1"/>
</dbReference>
<feature type="binding site" evidence="15">
    <location>
        <begin position="40"/>
        <end position="41"/>
    </location>
    <ligand>
        <name>NADP(+)</name>
        <dbReference type="ChEBI" id="CHEBI:58349"/>
    </ligand>
</feature>
<evidence type="ECO:0000256" key="1">
    <source>
        <dbReference type="ARBA" id="ARBA00005021"/>
    </source>
</evidence>
<dbReference type="UniPathway" id="UPA00034">
    <property type="reaction ID" value="UER00016"/>
</dbReference>
<feature type="active site" description="Proton acceptor" evidence="15 16">
    <location>
        <position position="253"/>
    </location>
</feature>
<evidence type="ECO:0000256" key="14">
    <source>
        <dbReference type="ARBA" id="ARBA00047891"/>
    </source>
</evidence>
<proteinExistence type="inferred from homology"/>
<keyword evidence="9 15" id="KW-0521">NADP</keyword>
<dbReference type="GO" id="GO:0004073">
    <property type="term" value="F:aspartate-semialdehyde dehydrogenase activity"/>
    <property type="evidence" value="ECO:0007669"/>
    <property type="project" value="UniProtKB-UniRule"/>
</dbReference>
<evidence type="ECO:0000256" key="8">
    <source>
        <dbReference type="ARBA" id="ARBA00022697"/>
    </source>
</evidence>
<dbReference type="GO" id="GO:0051287">
    <property type="term" value="F:NAD binding"/>
    <property type="evidence" value="ECO:0007669"/>
    <property type="project" value="InterPro"/>
</dbReference>
<feature type="binding site" evidence="15">
    <location>
        <position position="100"/>
    </location>
    <ligand>
        <name>phosphate</name>
        <dbReference type="ChEBI" id="CHEBI:43474"/>
    </ligand>
</feature>
<evidence type="ECO:0000256" key="7">
    <source>
        <dbReference type="ARBA" id="ARBA00022605"/>
    </source>
</evidence>
<dbReference type="Pfam" id="PF02774">
    <property type="entry name" value="Semialdhyde_dhC"/>
    <property type="match status" value="1"/>
</dbReference>
<evidence type="ECO:0000256" key="13">
    <source>
        <dbReference type="ARBA" id="ARBA00023167"/>
    </source>
</evidence>
<dbReference type="SMART" id="SM00859">
    <property type="entry name" value="Semialdhyde_dh"/>
    <property type="match status" value="1"/>
</dbReference>
<comment type="pathway">
    <text evidence="3 15">Amino-acid biosynthesis; L-threonine biosynthesis; L-threonine from L-aspartate: step 2/5.</text>
</comment>
<evidence type="ECO:0000256" key="15">
    <source>
        <dbReference type="HAMAP-Rule" id="MF_02121"/>
    </source>
</evidence>
<feature type="active site" description="Acyl-thioester intermediate" evidence="15 16">
    <location>
        <position position="129"/>
    </location>
</feature>
<gene>
    <name evidence="15" type="primary">asd</name>
    <name evidence="18" type="ORF">HF964_08035</name>
</gene>
<dbReference type="PIRSF" id="PIRSF000148">
    <property type="entry name" value="ASA_dh"/>
    <property type="match status" value="1"/>
</dbReference>
<keyword evidence="10 15" id="KW-0220">Diaminopimelate biosynthesis</keyword>
<dbReference type="GO" id="GO:0009097">
    <property type="term" value="P:isoleucine biosynthetic process"/>
    <property type="evidence" value="ECO:0007669"/>
    <property type="project" value="UniProtKB-UniRule"/>
</dbReference>
<feature type="binding site" evidence="15">
    <location>
        <position position="327"/>
    </location>
    <ligand>
        <name>NADP(+)</name>
        <dbReference type="ChEBI" id="CHEBI:58349"/>
    </ligand>
</feature>
<dbReference type="UniPathway" id="UPA00050">
    <property type="reaction ID" value="UER00463"/>
</dbReference>
<dbReference type="Gene3D" id="3.30.360.10">
    <property type="entry name" value="Dihydrodipicolinate Reductase, domain 2"/>
    <property type="match status" value="1"/>
</dbReference>
<dbReference type="NCBIfam" id="NF011456">
    <property type="entry name" value="PRK14874.1"/>
    <property type="match status" value="1"/>
</dbReference>
<feature type="binding site" evidence="15">
    <location>
        <position position="246"/>
    </location>
    <ligand>
        <name>substrate</name>
    </ligand>
</feature>
<feature type="binding site" evidence="15">
    <location>
        <position position="156"/>
    </location>
    <ligand>
        <name>substrate</name>
    </ligand>
</feature>
<evidence type="ECO:0000256" key="10">
    <source>
        <dbReference type="ARBA" id="ARBA00022915"/>
    </source>
</evidence>
<dbReference type="Pfam" id="PF01118">
    <property type="entry name" value="Semialdhyde_dh"/>
    <property type="match status" value="1"/>
</dbReference>
<dbReference type="AlphaFoldDB" id="A0A7X6S3Y6"/>
<comment type="pathway">
    <text evidence="1 15">Amino-acid biosynthesis; L-methionine biosynthesis via de novo pathway; L-homoserine from L-aspartate: step 2/3.</text>
</comment>
<dbReference type="HAMAP" id="MF_02121">
    <property type="entry name" value="ASADH"/>
    <property type="match status" value="1"/>
</dbReference>